<dbReference type="RefSeq" id="WP_216957325.1">
    <property type="nucleotide sequence ID" value="NZ_JAHOPB010000001.1"/>
</dbReference>
<evidence type="ECO:0000313" key="10">
    <source>
        <dbReference type="Proteomes" id="UP000727907"/>
    </source>
</evidence>
<dbReference type="InterPro" id="IPR001173">
    <property type="entry name" value="Glyco_trans_2-like"/>
</dbReference>
<proteinExistence type="predicted"/>
<dbReference type="PANTHER" id="PTHR43867:SF5">
    <property type="entry name" value="GLUCANS BIOSYNTHESIS GLUCOSYLTRANSFERASE H"/>
    <property type="match status" value="1"/>
</dbReference>
<evidence type="ECO:0000256" key="7">
    <source>
        <dbReference type="SAM" id="Phobius"/>
    </source>
</evidence>
<protein>
    <submittedName>
        <fullName evidence="9">Glucans biosynthesis glucosyltransferase MdoH</fullName>
        <ecNumber evidence="9">2.4.1.-</ecNumber>
    </submittedName>
</protein>
<dbReference type="Pfam" id="PF13632">
    <property type="entry name" value="Glyco_trans_2_3"/>
    <property type="match status" value="1"/>
</dbReference>
<evidence type="ECO:0000256" key="1">
    <source>
        <dbReference type="ARBA" id="ARBA00004429"/>
    </source>
</evidence>
<evidence type="ECO:0000256" key="3">
    <source>
        <dbReference type="ARBA" id="ARBA00022475"/>
    </source>
</evidence>
<feature type="domain" description="Glycosyltransferase 2-like" evidence="8">
    <location>
        <begin position="207"/>
        <end position="400"/>
    </location>
</feature>
<keyword evidence="3" id="KW-1003">Cell membrane</keyword>
<dbReference type="PANTHER" id="PTHR43867">
    <property type="entry name" value="CELLULOSE SYNTHASE CATALYTIC SUBUNIT A [UDP-FORMING]"/>
    <property type="match status" value="1"/>
</dbReference>
<keyword evidence="6 7" id="KW-1133">Transmembrane helix</keyword>
<dbReference type="GO" id="GO:0016757">
    <property type="term" value="F:glycosyltransferase activity"/>
    <property type="evidence" value="ECO:0007669"/>
    <property type="project" value="UniProtKB-KW"/>
</dbReference>
<evidence type="ECO:0000313" key="9">
    <source>
        <dbReference type="EMBL" id="MBU8873057.1"/>
    </source>
</evidence>
<feature type="transmembrane region" description="Helical" evidence="7">
    <location>
        <begin position="431"/>
        <end position="452"/>
    </location>
</feature>
<dbReference type="EC" id="2.4.1.-" evidence="9"/>
<feature type="transmembrane region" description="Helical" evidence="7">
    <location>
        <begin position="547"/>
        <end position="566"/>
    </location>
</feature>
<dbReference type="EMBL" id="JAHOPB010000001">
    <property type="protein sequence ID" value="MBU8873057.1"/>
    <property type="molecule type" value="Genomic_DNA"/>
</dbReference>
<sequence>MSDRSRDPHWNLDRHATGAGWRRLVLIGAVLMTATAGVHLLAMALGPQVPLGLVIALLAFFALSFAWIALSFWAAILGFLLNALGLHPLSLSRVGPGDGAVPELRGHTAILVPVYNEQPDEVFARLETTWRSLEATGQAGAFALFVLSDTTVDAIAAEEEKGIEVLRQRLGIGERLHWRRRTANTGRKAGNIAEWLDSHGSRFDHMIVFDADSLMSGDTMVRLAALMEASPRTGMVQTHAEPMGRETLFARVLQFSARVYGGMLATGHAFWQKGEANYFGHNAIIRVAAFSDHCRLPVLTGQAPLGGEILSHDFVEAAFMRRAGWFVWSLPTLHGSYEELPSNVVDYAVRDRRWIQGNLQHARLVGARGLHWMSRLHLVMGIMGYLASPLWLGSLLLSAAIVLEHEIVGPSYFGRVPSLFPNWPQYNTGHVHGLLVLTAALLFLPKLLALVLRLGGSSRVQGGRLAMTVSVLLETLFSMLLAPVMMLFHSVFVLGILAGRAVGWPPQARGDRGMEWDTALERHLGQVVLGAVAVLVIGSWAPAFLPWLLPVVAGLLLAPSLAVYSSRREFGVAARRWRLFLTPEEGAGDPVAGRASVAISTKDSALHGNTQA</sequence>
<dbReference type="NCBIfam" id="NF003962">
    <property type="entry name" value="PRK05454.2-5"/>
    <property type="match status" value="1"/>
</dbReference>
<gene>
    <name evidence="9" type="primary">mdoH</name>
    <name evidence="9" type="ORF">KQ910_04750</name>
</gene>
<evidence type="ECO:0000259" key="8">
    <source>
        <dbReference type="Pfam" id="PF13632"/>
    </source>
</evidence>
<keyword evidence="7" id="KW-0812">Transmembrane</keyword>
<keyword evidence="5 9" id="KW-0808">Transferase</keyword>
<evidence type="ECO:0000256" key="6">
    <source>
        <dbReference type="ARBA" id="ARBA00022989"/>
    </source>
</evidence>
<dbReference type="Proteomes" id="UP000727907">
    <property type="component" value="Unassembled WGS sequence"/>
</dbReference>
<comment type="pathway">
    <text evidence="2">Glycan metabolism.</text>
</comment>
<reference evidence="9 10" key="1">
    <citation type="submission" date="2021-06" db="EMBL/GenBank/DDBJ databases">
        <authorList>
            <person name="Lee D.H."/>
        </authorList>
    </citation>
    <scope>NUCLEOTIDE SEQUENCE [LARGE SCALE GENOMIC DNA]</scope>
    <source>
        <strain evidence="9 10">MMS21-HV4-11</strain>
    </source>
</reference>
<organism evidence="9 10">
    <name type="scientific">Reyranella humidisoli</name>
    <dbReference type="NCBI Taxonomy" id="2849149"/>
    <lineage>
        <taxon>Bacteria</taxon>
        <taxon>Pseudomonadati</taxon>
        <taxon>Pseudomonadota</taxon>
        <taxon>Alphaproteobacteria</taxon>
        <taxon>Hyphomicrobiales</taxon>
        <taxon>Reyranellaceae</taxon>
        <taxon>Reyranella</taxon>
    </lineage>
</organism>
<comment type="subcellular location">
    <subcellularLocation>
        <location evidence="1">Cell inner membrane</location>
        <topology evidence="1">Multi-pass membrane protein</topology>
    </subcellularLocation>
</comment>
<name>A0ABS6IEM2_9HYPH</name>
<keyword evidence="10" id="KW-1185">Reference proteome</keyword>
<keyword evidence="4 9" id="KW-0328">Glycosyltransferase</keyword>
<evidence type="ECO:0000256" key="5">
    <source>
        <dbReference type="ARBA" id="ARBA00022679"/>
    </source>
</evidence>
<feature type="transmembrane region" description="Helical" evidence="7">
    <location>
        <begin position="487"/>
        <end position="503"/>
    </location>
</feature>
<dbReference type="InterPro" id="IPR050321">
    <property type="entry name" value="Glycosyltr_2/OpgH_subfam"/>
</dbReference>
<feature type="transmembrane region" description="Helical" evidence="7">
    <location>
        <begin position="24"/>
        <end position="45"/>
    </location>
</feature>
<keyword evidence="7" id="KW-0472">Membrane</keyword>
<evidence type="ECO:0000256" key="4">
    <source>
        <dbReference type="ARBA" id="ARBA00022676"/>
    </source>
</evidence>
<comment type="caution">
    <text evidence="9">The sequence shown here is derived from an EMBL/GenBank/DDBJ whole genome shotgun (WGS) entry which is preliminary data.</text>
</comment>
<evidence type="ECO:0000256" key="2">
    <source>
        <dbReference type="ARBA" id="ARBA00004881"/>
    </source>
</evidence>
<dbReference type="NCBIfam" id="NF003958">
    <property type="entry name" value="PRK05454.2-1"/>
    <property type="match status" value="1"/>
</dbReference>
<accession>A0ABS6IEM2</accession>
<feature type="transmembrane region" description="Helical" evidence="7">
    <location>
        <begin position="51"/>
        <end position="84"/>
    </location>
</feature>
<feature type="transmembrane region" description="Helical" evidence="7">
    <location>
        <begin position="378"/>
        <end position="403"/>
    </location>
</feature>